<evidence type="ECO:0000256" key="4">
    <source>
        <dbReference type="SAM" id="SignalP"/>
    </source>
</evidence>
<dbReference type="InterPro" id="IPR000587">
    <property type="entry name" value="Creatinase_N"/>
</dbReference>
<dbReference type="Pfam" id="PF16188">
    <property type="entry name" value="Peptidase_M24_C"/>
    <property type="match status" value="1"/>
</dbReference>
<evidence type="ECO:0000313" key="9">
    <source>
        <dbReference type="Proteomes" id="UP000288716"/>
    </source>
</evidence>
<feature type="chain" id="PRO_5019157398" evidence="4">
    <location>
        <begin position="23"/>
        <end position="698"/>
    </location>
</feature>
<dbReference type="VEuPathDB" id="VectorBase:LDEU006376"/>
<dbReference type="InterPro" id="IPR032416">
    <property type="entry name" value="Peptidase_M24_C"/>
</dbReference>
<dbReference type="FunFam" id="3.90.230.10:FF:000009">
    <property type="entry name" value="xaa-Pro aminopeptidase 2"/>
    <property type="match status" value="1"/>
</dbReference>
<dbReference type="GO" id="GO:0046872">
    <property type="term" value="F:metal ion binding"/>
    <property type="evidence" value="ECO:0007669"/>
    <property type="project" value="UniProtKB-KW"/>
</dbReference>
<dbReference type="STRING" id="299467.A0A443SDR3"/>
<evidence type="ECO:0000256" key="1">
    <source>
        <dbReference type="ARBA" id="ARBA00008766"/>
    </source>
</evidence>
<dbReference type="SUPFAM" id="SSF55920">
    <property type="entry name" value="Creatinase/aminopeptidase"/>
    <property type="match status" value="1"/>
</dbReference>
<dbReference type="OrthoDB" id="9995434at2759"/>
<dbReference type="InterPro" id="IPR029149">
    <property type="entry name" value="Creatin/AminoP/Spt16_N"/>
</dbReference>
<dbReference type="Proteomes" id="UP000288716">
    <property type="component" value="Unassembled WGS sequence"/>
</dbReference>
<keyword evidence="3" id="KW-0378">Hydrolase</keyword>
<accession>A0A443SDR3</accession>
<dbReference type="Pfam" id="PF00557">
    <property type="entry name" value="Peptidase_M24"/>
    <property type="match status" value="1"/>
</dbReference>
<keyword evidence="4" id="KW-0732">Signal</keyword>
<dbReference type="InterPro" id="IPR036005">
    <property type="entry name" value="Creatinase/aminopeptidase-like"/>
</dbReference>
<evidence type="ECO:0000259" key="7">
    <source>
        <dbReference type="Pfam" id="PF16188"/>
    </source>
</evidence>
<dbReference type="Pfam" id="PF16189">
    <property type="entry name" value="Creatinase_N_2"/>
    <property type="match status" value="1"/>
</dbReference>
<reference evidence="8 9" key="1">
    <citation type="journal article" date="2018" name="Gigascience">
        <title>Genomes of trombidid mites reveal novel predicted allergens and laterally-transferred genes associated with secondary metabolism.</title>
        <authorList>
            <person name="Dong X."/>
            <person name="Chaisiri K."/>
            <person name="Xia D."/>
            <person name="Armstrong S.D."/>
            <person name="Fang Y."/>
            <person name="Donnelly M.J."/>
            <person name="Kadowaki T."/>
            <person name="McGarry J.W."/>
            <person name="Darby A.C."/>
            <person name="Makepeace B.L."/>
        </authorList>
    </citation>
    <scope>NUCLEOTIDE SEQUENCE [LARGE SCALE GENOMIC DNA]</scope>
    <source>
        <strain evidence="8">UoL-UT</strain>
    </source>
</reference>
<dbReference type="InterPro" id="IPR050422">
    <property type="entry name" value="X-Pro_aminopeptidase_P"/>
</dbReference>
<evidence type="ECO:0000256" key="2">
    <source>
        <dbReference type="ARBA" id="ARBA00022723"/>
    </source>
</evidence>
<evidence type="ECO:0000259" key="5">
    <source>
        <dbReference type="Pfam" id="PF00557"/>
    </source>
</evidence>
<keyword evidence="2" id="KW-0479">Metal-binding</keyword>
<comment type="caution">
    <text evidence="8">The sequence shown here is derived from an EMBL/GenBank/DDBJ whole genome shotgun (WGS) entry which is preliminary data.</text>
</comment>
<dbReference type="Pfam" id="PF01321">
    <property type="entry name" value="Creatinase_N"/>
    <property type="match status" value="1"/>
</dbReference>
<feature type="domain" description="Peptidase M24 C-terminal" evidence="7">
    <location>
        <begin position="599"/>
        <end position="663"/>
    </location>
</feature>
<gene>
    <name evidence="8" type="ORF">B4U80_07376</name>
</gene>
<dbReference type="GO" id="GO:0005737">
    <property type="term" value="C:cytoplasm"/>
    <property type="evidence" value="ECO:0007669"/>
    <property type="project" value="UniProtKB-ARBA"/>
</dbReference>
<keyword evidence="8" id="KW-0645">Protease</keyword>
<sequence length="698" mass="80746">MNLRYCFALLLCNLSFCRTILSKDFDANRVNCDSNQTLYRRVDSGDKLRLLRLRLQHYGQDAYIVPSNDEHLNEYVAECNKRLQYISGFSGSFGVAVVLLNQAILFTDSIYEEQAEQELDCNWHLVITSNPYKSIAEFFKNYVTRAIKIGTDAKLIRYKEVLKSIRLYTMLWTYLYETLSAKGFTFSPQLTNFVDLIWRPHIPSEEDHDLFVYDLQYSGRPWIDKAADVFDSVRKLGATHLVVFALDEISWLLNLRGSDFPFNPVFKSFVILSDQTLKLFVKTEKITADVRKHLFLDEQRHDTFKVEIKDYQTFYSYLSELSRENYIIVIPSDANVAIYNTIPDNKRKVRTSPILELKAIKNPTEINGMKTAHLNDAIAFCSLMSRLESDVHSDVGNWSEVKVIEELRKYRTRQSHYKGDSFETIAAFAANSAIINHVSTSEMHVPINTSSLLLVDAGGHYLEGTTDLTRVFHFGNPSELQREIYTRVLQGAIDVMSLKFPLGTKDTSINDLLAKRYLFDIGLNYRHGTTREIGVYLNTHQNTFASKYRTKCEDGFVLKPNMFLSIEPGFYEKNVLGIRLENVVLVKEAKTPNNFHGKKYLKFEPFTLIPFEPKLIKSELLSKQQRKWINAYHKTIVDKVGSRLQKMRKLAEFRWVVEKTNAIFDSDCGNRGSTVITSIIKYFLPLSLVYYINVYNLY</sequence>
<dbReference type="PANTHER" id="PTHR43763">
    <property type="entry name" value="XAA-PRO AMINOPEPTIDASE 1"/>
    <property type="match status" value="1"/>
</dbReference>
<dbReference type="EMBL" id="NCKV01003487">
    <property type="protein sequence ID" value="RWS25663.1"/>
    <property type="molecule type" value="Genomic_DNA"/>
</dbReference>
<dbReference type="GO" id="GO:0004177">
    <property type="term" value="F:aminopeptidase activity"/>
    <property type="evidence" value="ECO:0007669"/>
    <property type="project" value="UniProtKB-KW"/>
</dbReference>
<dbReference type="Gene3D" id="3.40.350.10">
    <property type="entry name" value="Creatinase/prolidase N-terminal domain"/>
    <property type="match status" value="2"/>
</dbReference>
<keyword evidence="9" id="KW-1185">Reference proteome</keyword>
<dbReference type="PANTHER" id="PTHR43763:SF6">
    <property type="entry name" value="XAA-PRO AMINOPEPTIDASE 1"/>
    <property type="match status" value="1"/>
</dbReference>
<comment type="similarity">
    <text evidence="1">Belongs to the peptidase M24B family.</text>
</comment>
<name>A0A443SDR3_9ACAR</name>
<evidence type="ECO:0000256" key="3">
    <source>
        <dbReference type="ARBA" id="ARBA00022801"/>
    </source>
</evidence>
<protein>
    <submittedName>
        <fullName evidence="8">Xaa-Pro aminopeptidase 1-like protein</fullName>
    </submittedName>
</protein>
<evidence type="ECO:0000313" key="8">
    <source>
        <dbReference type="EMBL" id="RWS25663.1"/>
    </source>
</evidence>
<keyword evidence="8" id="KW-0031">Aminopeptidase</keyword>
<dbReference type="SUPFAM" id="SSF53092">
    <property type="entry name" value="Creatinase/prolidase N-terminal domain"/>
    <property type="match status" value="1"/>
</dbReference>
<evidence type="ECO:0000259" key="6">
    <source>
        <dbReference type="Pfam" id="PF01321"/>
    </source>
</evidence>
<dbReference type="AlphaFoldDB" id="A0A443SDR3"/>
<proteinExistence type="inferred from homology"/>
<organism evidence="8 9">
    <name type="scientific">Leptotrombidium deliense</name>
    <dbReference type="NCBI Taxonomy" id="299467"/>
    <lineage>
        <taxon>Eukaryota</taxon>
        <taxon>Metazoa</taxon>
        <taxon>Ecdysozoa</taxon>
        <taxon>Arthropoda</taxon>
        <taxon>Chelicerata</taxon>
        <taxon>Arachnida</taxon>
        <taxon>Acari</taxon>
        <taxon>Acariformes</taxon>
        <taxon>Trombidiformes</taxon>
        <taxon>Prostigmata</taxon>
        <taxon>Anystina</taxon>
        <taxon>Parasitengona</taxon>
        <taxon>Trombiculoidea</taxon>
        <taxon>Trombiculidae</taxon>
        <taxon>Leptotrombidium</taxon>
    </lineage>
</organism>
<feature type="signal peptide" evidence="4">
    <location>
        <begin position="1"/>
        <end position="22"/>
    </location>
</feature>
<feature type="domain" description="Creatinase N-terminal" evidence="6">
    <location>
        <begin position="50"/>
        <end position="160"/>
    </location>
</feature>
<dbReference type="Gene3D" id="3.90.230.10">
    <property type="entry name" value="Creatinase/methionine aminopeptidase superfamily"/>
    <property type="match status" value="1"/>
</dbReference>
<dbReference type="InterPro" id="IPR000994">
    <property type="entry name" value="Pept_M24"/>
</dbReference>
<feature type="domain" description="Peptidase M24" evidence="5">
    <location>
        <begin position="368"/>
        <end position="588"/>
    </location>
</feature>